<feature type="domain" description="Mur ligase C-terminal" evidence="16">
    <location>
        <begin position="311"/>
        <end position="443"/>
    </location>
</feature>
<dbReference type="Proteomes" id="UP000235731">
    <property type="component" value="Unassembled WGS sequence"/>
</dbReference>
<dbReference type="Gene3D" id="3.90.190.20">
    <property type="entry name" value="Mur ligase, C-terminal domain"/>
    <property type="match status" value="1"/>
</dbReference>
<evidence type="ECO:0000313" key="19">
    <source>
        <dbReference type="Proteomes" id="UP000235731"/>
    </source>
</evidence>
<evidence type="ECO:0000256" key="6">
    <source>
        <dbReference type="ARBA" id="ARBA00022618"/>
    </source>
</evidence>
<protein>
    <recommendedName>
        <fullName evidence="3 14">UDP-N-acetylmuramate--L-alanine ligase</fullName>
        <ecNumber evidence="3 14">6.3.2.8</ecNumber>
    </recommendedName>
    <alternativeName>
        <fullName evidence="14">UDP-N-acetylmuramoyl-L-alanine synthetase</fullName>
    </alternativeName>
</protein>
<feature type="domain" description="Mur ligase central" evidence="17">
    <location>
        <begin position="111"/>
        <end position="289"/>
    </location>
</feature>
<evidence type="ECO:0000256" key="4">
    <source>
        <dbReference type="ARBA" id="ARBA00022490"/>
    </source>
</evidence>
<evidence type="ECO:0000256" key="1">
    <source>
        <dbReference type="ARBA" id="ARBA00004496"/>
    </source>
</evidence>
<dbReference type="InterPro" id="IPR050061">
    <property type="entry name" value="MurCDEF_pg_biosynth"/>
</dbReference>
<dbReference type="NCBIfam" id="TIGR01082">
    <property type="entry name" value="murC"/>
    <property type="match status" value="1"/>
</dbReference>
<organism evidence="18 19">
    <name type="scientific">Caldimicrobium thiodismutans</name>
    <dbReference type="NCBI Taxonomy" id="1653476"/>
    <lineage>
        <taxon>Bacteria</taxon>
        <taxon>Pseudomonadati</taxon>
        <taxon>Thermodesulfobacteriota</taxon>
        <taxon>Thermodesulfobacteria</taxon>
        <taxon>Thermodesulfobacteriales</taxon>
        <taxon>Thermodesulfobacteriaceae</taxon>
        <taxon>Caldimicrobium</taxon>
    </lineage>
</organism>
<evidence type="ECO:0000256" key="10">
    <source>
        <dbReference type="ARBA" id="ARBA00022984"/>
    </source>
</evidence>
<dbReference type="GO" id="GO:0008763">
    <property type="term" value="F:UDP-N-acetylmuramate-L-alanine ligase activity"/>
    <property type="evidence" value="ECO:0007669"/>
    <property type="project" value="UniProtKB-UniRule"/>
</dbReference>
<evidence type="ECO:0000256" key="13">
    <source>
        <dbReference type="ARBA" id="ARBA00047833"/>
    </source>
</evidence>
<dbReference type="PANTHER" id="PTHR43445:SF3">
    <property type="entry name" value="UDP-N-ACETYLMURAMATE--L-ALANINE LIGASE"/>
    <property type="match status" value="1"/>
</dbReference>
<evidence type="ECO:0000256" key="2">
    <source>
        <dbReference type="ARBA" id="ARBA00004752"/>
    </source>
</evidence>
<dbReference type="AlphaFoldDB" id="A0A2N7PLJ4"/>
<dbReference type="InterPro" id="IPR036565">
    <property type="entry name" value="Mur-like_cat_sf"/>
</dbReference>
<dbReference type="GO" id="GO:0005737">
    <property type="term" value="C:cytoplasm"/>
    <property type="evidence" value="ECO:0007669"/>
    <property type="project" value="UniProtKB-SubCell"/>
</dbReference>
<dbReference type="Pfam" id="PF01225">
    <property type="entry name" value="Mur_ligase"/>
    <property type="match status" value="1"/>
</dbReference>
<dbReference type="InterPro" id="IPR036615">
    <property type="entry name" value="Mur_ligase_C_dom_sf"/>
</dbReference>
<dbReference type="InterPro" id="IPR005758">
    <property type="entry name" value="UDP-N-AcMur_Ala_ligase_MurC"/>
</dbReference>
<dbReference type="InterPro" id="IPR000713">
    <property type="entry name" value="Mur_ligase_N"/>
</dbReference>
<proteinExistence type="inferred from homology"/>
<dbReference type="PANTHER" id="PTHR43445">
    <property type="entry name" value="UDP-N-ACETYLMURAMATE--L-ALANINE LIGASE-RELATED"/>
    <property type="match status" value="1"/>
</dbReference>
<evidence type="ECO:0000256" key="8">
    <source>
        <dbReference type="ARBA" id="ARBA00022840"/>
    </source>
</evidence>
<sequence>MLDKKRKIHFIGICGVGMSGLALILKRLGHEVSGCDLSKSKYARDLEREGIKVSIGHNPSHLEGVEIVVYSSAISKDNPEIISAKKRGLILLPRASMLAEVMKNHPKSILVSGSHGKTTTTSMIAEVLIGLGLNPTVVVGGVINNIKTNSLLGNGEFLVAEADESDGSFLFYDPFIEVITNIDKEHLDFYADFEAIKKAFASFIMKCHPEGKVILCWDDPGVREVASELSGPFLTYGFSAEAQFRGEIVKDGPYPLVEVIFQEKRLGKFRLSVPGRHNAQNALSALAVVYTLGLPVDKAIEILQNFKGVKRRIEFKGIFKGALLLDDYAHHPREIESVIQTLRALYPDKRLLVVFQPHRYTRTRSLWNEFLLVLKEPELLILTEIYPASENALPGITGEAFYQAVREIRGKKPTFYGETLEEVKTLLNRLATSDLIIITMGAGNIYRIGEELFEGEEISYEVA</sequence>
<dbReference type="GO" id="GO:0005524">
    <property type="term" value="F:ATP binding"/>
    <property type="evidence" value="ECO:0007669"/>
    <property type="project" value="UniProtKB-UniRule"/>
</dbReference>
<dbReference type="Gene3D" id="3.40.1190.10">
    <property type="entry name" value="Mur-like, catalytic domain"/>
    <property type="match status" value="1"/>
</dbReference>
<feature type="binding site" evidence="14">
    <location>
        <begin position="113"/>
        <end position="119"/>
    </location>
    <ligand>
        <name>ATP</name>
        <dbReference type="ChEBI" id="CHEBI:30616"/>
    </ligand>
</feature>
<keyword evidence="12 14" id="KW-0961">Cell wall biogenesis/degradation</keyword>
<evidence type="ECO:0000259" key="17">
    <source>
        <dbReference type="Pfam" id="PF08245"/>
    </source>
</evidence>
<comment type="subcellular location">
    <subcellularLocation>
        <location evidence="1 14">Cytoplasm</location>
    </subcellularLocation>
</comment>
<keyword evidence="9 14" id="KW-0133">Cell shape</keyword>
<evidence type="ECO:0000256" key="12">
    <source>
        <dbReference type="ARBA" id="ARBA00023316"/>
    </source>
</evidence>
<evidence type="ECO:0000259" key="15">
    <source>
        <dbReference type="Pfam" id="PF01225"/>
    </source>
</evidence>
<evidence type="ECO:0000256" key="9">
    <source>
        <dbReference type="ARBA" id="ARBA00022960"/>
    </source>
</evidence>
<evidence type="ECO:0000313" key="18">
    <source>
        <dbReference type="EMBL" id="PMP64568.1"/>
    </source>
</evidence>
<dbReference type="HAMAP" id="MF_00046">
    <property type="entry name" value="MurC"/>
    <property type="match status" value="1"/>
</dbReference>
<dbReference type="EC" id="6.3.2.8" evidence="3 14"/>
<keyword evidence="11 14" id="KW-0131">Cell cycle</keyword>
<comment type="pathway">
    <text evidence="2 14">Cell wall biogenesis; peptidoglycan biosynthesis.</text>
</comment>
<evidence type="ECO:0000256" key="14">
    <source>
        <dbReference type="HAMAP-Rule" id="MF_00046"/>
    </source>
</evidence>
<dbReference type="SUPFAM" id="SSF53623">
    <property type="entry name" value="MurD-like peptide ligases, catalytic domain"/>
    <property type="match status" value="1"/>
</dbReference>
<comment type="catalytic activity">
    <reaction evidence="13 14">
        <text>UDP-N-acetyl-alpha-D-muramate + L-alanine + ATP = UDP-N-acetyl-alpha-D-muramoyl-L-alanine + ADP + phosphate + H(+)</text>
        <dbReference type="Rhea" id="RHEA:23372"/>
        <dbReference type="ChEBI" id="CHEBI:15378"/>
        <dbReference type="ChEBI" id="CHEBI:30616"/>
        <dbReference type="ChEBI" id="CHEBI:43474"/>
        <dbReference type="ChEBI" id="CHEBI:57972"/>
        <dbReference type="ChEBI" id="CHEBI:70757"/>
        <dbReference type="ChEBI" id="CHEBI:83898"/>
        <dbReference type="ChEBI" id="CHEBI:456216"/>
        <dbReference type="EC" id="6.3.2.8"/>
    </reaction>
</comment>
<dbReference type="SUPFAM" id="SSF51984">
    <property type="entry name" value="MurCD N-terminal domain"/>
    <property type="match status" value="1"/>
</dbReference>
<dbReference type="GO" id="GO:0071555">
    <property type="term" value="P:cell wall organization"/>
    <property type="evidence" value="ECO:0007669"/>
    <property type="project" value="UniProtKB-KW"/>
</dbReference>
<gene>
    <name evidence="14" type="primary">murC</name>
    <name evidence="18" type="ORF">C0197_00115</name>
</gene>
<dbReference type="GO" id="GO:0009252">
    <property type="term" value="P:peptidoglycan biosynthetic process"/>
    <property type="evidence" value="ECO:0007669"/>
    <property type="project" value="UniProtKB-UniRule"/>
</dbReference>
<name>A0A2N7PLJ4_9BACT</name>
<reference evidence="18 19" key="1">
    <citation type="submission" date="2018-01" db="EMBL/GenBank/DDBJ databases">
        <title>Metagenomic assembled genomes from two thermal pools in the Uzon Caldera, Kamchatka, Russia.</title>
        <authorList>
            <person name="Wilkins L."/>
            <person name="Ettinger C."/>
        </authorList>
    </citation>
    <scope>NUCLEOTIDE SEQUENCE [LARGE SCALE GENOMIC DNA]</scope>
    <source>
        <strain evidence="18">ZAV-15</strain>
    </source>
</reference>
<dbReference type="GO" id="GO:0008360">
    <property type="term" value="P:regulation of cell shape"/>
    <property type="evidence" value="ECO:0007669"/>
    <property type="project" value="UniProtKB-KW"/>
</dbReference>
<evidence type="ECO:0000256" key="3">
    <source>
        <dbReference type="ARBA" id="ARBA00012211"/>
    </source>
</evidence>
<dbReference type="GO" id="GO:0051301">
    <property type="term" value="P:cell division"/>
    <property type="evidence" value="ECO:0007669"/>
    <property type="project" value="UniProtKB-KW"/>
</dbReference>
<dbReference type="Pfam" id="PF08245">
    <property type="entry name" value="Mur_ligase_M"/>
    <property type="match status" value="1"/>
</dbReference>
<dbReference type="InterPro" id="IPR004101">
    <property type="entry name" value="Mur_ligase_C"/>
</dbReference>
<dbReference type="UniPathway" id="UPA00219"/>
<dbReference type="Gene3D" id="3.40.50.720">
    <property type="entry name" value="NAD(P)-binding Rossmann-like Domain"/>
    <property type="match status" value="1"/>
</dbReference>
<evidence type="ECO:0000259" key="16">
    <source>
        <dbReference type="Pfam" id="PF02875"/>
    </source>
</evidence>
<comment type="caution">
    <text evidence="18">The sequence shown here is derived from an EMBL/GenBank/DDBJ whole genome shotgun (WGS) entry which is preliminary data.</text>
</comment>
<keyword evidence="6 14" id="KW-0132">Cell division</keyword>
<keyword evidence="5 14" id="KW-0436">Ligase</keyword>
<keyword evidence="4 14" id="KW-0963">Cytoplasm</keyword>
<keyword evidence="8 14" id="KW-0067">ATP-binding</keyword>
<accession>A0A2N7PLJ4</accession>
<dbReference type="InterPro" id="IPR013221">
    <property type="entry name" value="Mur_ligase_cen"/>
</dbReference>
<evidence type="ECO:0000256" key="11">
    <source>
        <dbReference type="ARBA" id="ARBA00023306"/>
    </source>
</evidence>
<feature type="domain" description="Mur ligase N-terminal catalytic" evidence="15">
    <location>
        <begin position="7"/>
        <end position="104"/>
    </location>
</feature>
<keyword evidence="7 14" id="KW-0547">Nucleotide-binding</keyword>
<dbReference type="Pfam" id="PF02875">
    <property type="entry name" value="Mur_ligase_C"/>
    <property type="match status" value="1"/>
</dbReference>
<dbReference type="SUPFAM" id="SSF53244">
    <property type="entry name" value="MurD-like peptide ligases, peptide-binding domain"/>
    <property type="match status" value="1"/>
</dbReference>
<dbReference type="EMBL" id="PNIE01000004">
    <property type="protein sequence ID" value="PMP64568.1"/>
    <property type="molecule type" value="Genomic_DNA"/>
</dbReference>
<comment type="function">
    <text evidence="14">Cell wall formation.</text>
</comment>
<comment type="similarity">
    <text evidence="14">Belongs to the MurCDEF family.</text>
</comment>
<evidence type="ECO:0000256" key="7">
    <source>
        <dbReference type="ARBA" id="ARBA00022741"/>
    </source>
</evidence>
<keyword evidence="10 14" id="KW-0573">Peptidoglycan synthesis</keyword>
<evidence type="ECO:0000256" key="5">
    <source>
        <dbReference type="ARBA" id="ARBA00022598"/>
    </source>
</evidence>